<keyword evidence="7" id="KW-0256">Endoplasmic reticulum</keyword>
<evidence type="ECO:0000256" key="8">
    <source>
        <dbReference type="ARBA" id="ARBA00022892"/>
    </source>
</evidence>
<name>A0A7R8XHX1_9CRUS</name>
<dbReference type="Gene3D" id="1.20.5.110">
    <property type="match status" value="1"/>
</dbReference>
<evidence type="ECO:0000256" key="2">
    <source>
        <dbReference type="ARBA" id="ARBA00004163"/>
    </source>
</evidence>
<comment type="similarity">
    <text evidence="3">Belongs to the syntaxin family.</text>
</comment>
<gene>
    <name evidence="16" type="ORF">DSTB1V02_LOCUS7864</name>
</gene>
<feature type="transmembrane region" description="Helical" evidence="14">
    <location>
        <begin position="290"/>
        <end position="311"/>
    </location>
</feature>
<comment type="function">
    <text evidence="1">Syntaxin that may be involved in targeting and fusion of Golgi-derived retrograde transport vesicles with the ER.</text>
</comment>
<comment type="subcellular location">
    <subcellularLocation>
        <location evidence="2">Endoplasmic reticulum membrane</location>
        <topology evidence="2">Single-pass type IV membrane protein</topology>
    </subcellularLocation>
</comment>
<dbReference type="Pfam" id="PF10496">
    <property type="entry name" value="Syntaxin-18_N"/>
    <property type="match status" value="1"/>
</dbReference>
<feature type="domain" description="SNARE-complex protein Syntaxin-18 N-terminal" evidence="15">
    <location>
        <begin position="1"/>
        <end position="91"/>
    </location>
</feature>
<dbReference type="EMBL" id="CAJPEV010001683">
    <property type="protein sequence ID" value="CAG0893850.1"/>
    <property type="molecule type" value="Genomic_DNA"/>
</dbReference>
<dbReference type="OrthoDB" id="342981at2759"/>
<evidence type="ECO:0000313" key="17">
    <source>
        <dbReference type="Proteomes" id="UP000677054"/>
    </source>
</evidence>
<feature type="coiled-coil region" evidence="13">
    <location>
        <begin position="210"/>
        <end position="237"/>
    </location>
</feature>
<dbReference type="CDD" id="cd15850">
    <property type="entry name" value="SNARE_syntaxin18"/>
    <property type="match status" value="1"/>
</dbReference>
<evidence type="ECO:0000256" key="11">
    <source>
        <dbReference type="ARBA" id="ARBA00023054"/>
    </source>
</evidence>
<proteinExistence type="inferred from homology"/>
<dbReference type="InterPro" id="IPR019529">
    <property type="entry name" value="Syntaxin-18_N"/>
</dbReference>
<keyword evidence="12 14" id="KW-0472">Membrane</keyword>
<dbReference type="GO" id="GO:0031201">
    <property type="term" value="C:SNARE complex"/>
    <property type="evidence" value="ECO:0007669"/>
    <property type="project" value="TreeGrafter"/>
</dbReference>
<evidence type="ECO:0000256" key="4">
    <source>
        <dbReference type="ARBA" id="ARBA00019409"/>
    </source>
</evidence>
<evidence type="ECO:0000313" key="16">
    <source>
        <dbReference type="EMBL" id="CAD7248041.1"/>
    </source>
</evidence>
<dbReference type="GO" id="GO:0005484">
    <property type="term" value="F:SNAP receptor activity"/>
    <property type="evidence" value="ECO:0007669"/>
    <property type="project" value="InterPro"/>
</dbReference>
<evidence type="ECO:0000259" key="15">
    <source>
        <dbReference type="Pfam" id="PF10496"/>
    </source>
</evidence>
<keyword evidence="5" id="KW-0813">Transport</keyword>
<dbReference type="GO" id="GO:0006890">
    <property type="term" value="P:retrograde vesicle-mediated transport, Golgi to endoplasmic reticulum"/>
    <property type="evidence" value="ECO:0007669"/>
    <property type="project" value="TreeGrafter"/>
</dbReference>
<keyword evidence="10 14" id="KW-1133">Transmembrane helix</keyword>
<dbReference type="GO" id="GO:0005789">
    <property type="term" value="C:endoplasmic reticulum membrane"/>
    <property type="evidence" value="ECO:0007669"/>
    <property type="project" value="UniProtKB-SubCell"/>
</dbReference>
<evidence type="ECO:0000256" key="9">
    <source>
        <dbReference type="ARBA" id="ARBA00022927"/>
    </source>
</evidence>
<keyword evidence="11 13" id="KW-0175">Coiled coil</keyword>
<evidence type="ECO:0000256" key="12">
    <source>
        <dbReference type="ARBA" id="ARBA00023136"/>
    </source>
</evidence>
<evidence type="ECO:0000256" key="7">
    <source>
        <dbReference type="ARBA" id="ARBA00022824"/>
    </source>
</evidence>
<evidence type="ECO:0000256" key="13">
    <source>
        <dbReference type="SAM" id="Coils"/>
    </source>
</evidence>
<dbReference type="InterPro" id="IPR006012">
    <property type="entry name" value="Syntaxin/epimorphin_CS"/>
</dbReference>
<dbReference type="AlphaFoldDB" id="A0A7R8XHX1"/>
<protein>
    <recommendedName>
        <fullName evidence="4">Syntaxin-18</fullName>
    </recommendedName>
</protein>
<organism evidence="16">
    <name type="scientific">Darwinula stevensoni</name>
    <dbReference type="NCBI Taxonomy" id="69355"/>
    <lineage>
        <taxon>Eukaryota</taxon>
        <taxon>Metazoa</taxon>
        <taxon>Ecdysozoa</taxon>
        <taxon>Arthropoda</taxon>
        <taxon>Crustacea</taxon>
        <taxon>Oligostraca</taxon>
        <taxon>Ostracoda</taxon>
        <taxon>Podocopa</taxon>
        <taxon>Podocopida</taxon>
        <taxon>Darwinulocopina</taxon>
        <taxon>Darwinuloidea</taxon>
        <taxon>Darwinulidae</taxon>
        <taxon>Darwinula</taxon>
    </lineage>
</organism>
<sequence length="313" mass="35952">MDLMPAFAACVKAIRNRNQVLGLSMPDMDPKRILGQRTRPRCDLTSKAKLLVGDISQLRDFLQENHVAYLNNASHFGYNASGMTDADRDHIDTGAQTVMRSCRQLLLNLRKEAGLVQGNAQTKQHWQAVADIIEAYLKSVCKVYSTQRAVRVKRMVERQKLERLEIGTRRGPKLERLEIGTRKSSEGSRPIITDMSDEDLDTEELTPEDLRILEQENRQIFQELNSLVDEVKQIEGKVVRIAELQEIFTEKVLDQEKDIEKLSHTVVGTTENVKFGNEQVREAIKKNAGFRVWILFFLLVMSFSLLFLDWYND</sequence>
<dbReference type="GO" id="GO:0006886">
    <property type="term" value="P:intracellular protein transport"/>
    <property type="evidence" value="ECO:0007669"/>
    <property type="project" value="InterPro"/>
</dbReference>
<keyword evidence="9" id="KW-0653">Protein transport</keyword>
<accession>A0A7R8XHX1</accession>
<dbReference type="PANTHER" id="PTHR15959:SF0">
    <property type="entry name" value="SYNTAXIN-18"/>
    <property type="match status" value="1"/>
</dbReference>
<reference evidence="16" key="1">
    <citation type="submission" date="2020-11" db="EMBL/GenBank/DDBJ databases">
        <authorList>
            <person name="Tran Van P."/>
        </authorList>
    </citation>
    <scope>NUCLEOTIDE SEQUENCE</scope>
</reference>
<dbReference type="PROSITE" id="PS00914">
    <property type="entry name" value="SYNTAXIN"/>
    <property type="match status" value="1"/>
</dbReference>
<keyword evidence="17" id="KW-1185">Reference proteome</keyword>
<evidence type="ECO:0000256" key="6">
    <source>
        <dbReference type="ARBA" id="ARBA00022692"/>
    </source>
</evidence>
<keyword evidence="6 14" id="KW-0812">Transmembrane</keyword>
<evidence type="ECO:0000256" key="14">
    <source>
        <dbReference type="SAM" id="Phobius"/>
    </source>
</evidence>
<dbReference type="Proteomes" id="UP000677054">
    <property type="component" value="Unassembled WGS sequence"/>
</dbReference>
<dbReference type="PANTHER" id="PTHR15959">
    <property type="entry name" value="SYNTAXIN-18"/>
    <property type="match status" value="1"/>
</dbReference>
<evidence type="ECO:0000256" key="5">
    <source>
        <dbReference type="ARBA" id="ARBA00022448"/>
    </source>
</evidence>
<dbReference type="SUPFAM" id="SSF58038">
    <property type="entry name" value="SNARE fusion complex"/>
    <property type="match status" value="1"/>
</dbReference>
<dbReference type="FunFam" id="1.20.5.110:FF:000015">
    <property type="entry name" value="Syntaxin-18, putative"/>
    <property type="match status" value="1"/>
</dbReference>
<evidence type="ECO:0000256" key="10">
    <source>
        <dbReference type="ARBA" id="ARBA00022989"/>
    </source>
</evidence>
<evidence type="ECO:0000256" key="3">
    <source>
        <dbReference type="ARBA" id="ARBA00009063"/>
    </source>
</evidence>
<keyword evidence="8" id="KW-0931">ER-Golgi transport</keyword>
<evidence type="ECO:0000256" key="1">
    <source>
        <dbReference type="ARBA" id="ARBA00003746"/>
    </source>
</evidence>
<dbReference type="EMBL" id="LR901200">
    <property type="protein sequence ID" value="CAD7248041.1"/>
    <property type="molecule type" value="Genomic_DNA"/>
</dbReference>